<proteinExistence type="predicted"/>
<protein>
    <recommendedName>
        <fullName evidence="4">Membrane or secreted protein</fullName>
    </recommendedName>
</protein>
<feature type="signal peptide" evidence="1">
    <location>
        <begin position="1"/>
        <end position="20"/>
    </location>
</feature>
<comment type="caution">
    <text evidence="2">The sequence shown here is derived from an EMBL/GenBank/DDBJ whole genome shotgun (WGS) entry which is preliminary data.</text>
</comment>
<dbReference type="RefSeq" id="WP_234653489.1">
    <property type="nucleotide sequence ID" value="NZ_CP094997.1"/>
</dbReference>
<reference evidence="2" key="1">
    <citation type="submission" date="2021-12" db="EMBL/GenBank/DDBJ databases">
        <title>Novel species in genus Dyadobacter.</title>
        <authorList>
            <person name="Ma C."/>
        </authorList>
    </citation>
    <scope>NUCLEOTIDE SEQUENCE</scope>
    <source>
        <strain evidence="2">LJ419</strain>
    </source>
</reference>
<dbReference type="Proteomes" id="UP001139000">
    <property type="component" value="Unassembled WGS sequence"/>
</dbReference>
<organism evidence="2 3">
    <name type="scientific">Dyadobacter chenwenxiniae</name>
    <dbReference type="NCBI Taxonomy" id="2906456"/>
    <lineage>
        <taxon>Bacteria</taxon>
        <taxon>Pseudomonadati</taxon>
        <taxon>Bacteroidota</taxon>
        <taxon>Cytophagia</taxon>
        <taxon>Cytophagales</taxon>
        <taxon>Spirosomataceae</taxon>
        <taxon>Dyadobacter</taxon>
    </lineage>
</organism>
<feature type="chain" id="PRO_5040830955" description="Membrane or secreted protein" evidence="1">
    <location>
        <begin position="21"/>
        <end position="263"/>
    </location>
</feature>
<evidence type="ECO:0000313" key="3">
    <source>
        <dbReference type="Proteomes" id="UP001139000"/>
    </source>
</evidence>
<dbReference type="EMBL" id="JAJTTC010000001">
    <property type="protein sequence ID" value="MCF0060615.1"/>
    <property type="molecule type" value="Genomic_DNA"/>
</dbReference>
<keyword evidence="1" id="KW-0732">Signal</keyword>
<keyword evidence="3" id="KW-1185">Reference proteome</keyword>
<accession>A0A9X1PGB4</accession>
<dbReference type="AlphaFoldDB" id="A0A9X1PGB4"/>
<dbReference type="Gene3D" id="2.40.128.490">
    <property type="entry name" value="Uncharacterised protein PF14869, DUF4488"/>
    <property type="match status" value="1"/>
</dbReference>
<evidence type="ECO:0008006" key="4">
    <source>
        <dbReference type="Google" id="ProtNLM"/>
    </source>
</evidence>
<sequence>MKKLLVPFCLLLLAGFTAFRPVSKVDGVFIRSAYKFGDMKDWGKDDSLTVIKVLRDGFWMVAYYDDNRKGRASFNGLAGGTYEIANGKYVEHISFYSWDSTAAGKTFEFDFEVGDQSFEQHGKINSDKYKNYPIHEKFKRLQADTPLEDKRLEGIWKMTRGEWGEKGRFGEGIYKNMTTIKIYSYPIAIYAYYNEATKSFQGGGGVRYNFNGETLTETNEFWSWKPDGSRKGLLQTHQITFDKNKVTQKGWEGKLHEEYEKLK</sequence>
<evidence type="ECO:0000313" key="2">
    <source>
        <dbReference type="EMBL" id="MCF0060615.1"/>
    </source>
</evidence>
<gene>
    <name evidence="2" type="ORF">LXM26_03865</name>
</gene>
<evidence type="ECO:0000256" key="1">
    <source>
        <dbReference type="SAM" id="SignalP"/>
    </source>
</evidence>
<name>A0A9X1PGB4_9BACT</name>